<evidence type="ECO:0000256" key="1">
    <source>
        <dbReference type="ARBA" id="ARBA00007613"/>
    </source>
</evidence>
<keyword evidence="2" id="KW-1134">Transmembrane beta strand</keyword>
<feature type="signal peptide" evidence="2">
    <location>
        <begin position="1"/>
        <end position="23"/>
    </location>
</feature>
<reference evidence="3 4" key="1">
    <citation type="submission" date="2023-09" db="EMBL/GenBank/DDBJ databases">
        <authorList>
            <person name="Rey-Velasco X."/>
        </authorList>
    </citation>
    <scope>NUCLEOTIDE SEQUENCE [LARGE SCALE GENOMIC DNA]</scope>
    <source>
        <strain evidence="3 4">F363</strain>
    </source>
</reference>
<protein>
    <submittedName>
        <fullName evidence="3">TolC family protein</fullName>
    </submittedName>
</protein>
<dbReference type="EMBL" id="JAVRHQ010000014">
    <property type="protein sequence ID" value="MDT0643626.1"/>
    <property type="molecule type" value="Genomic_DNA"/>
</dbReference>
<dbReference type="InterPro" id="IPR010131">
    <property type="entry name" value="MdtP/NodT-like"/>
</dbReference>
<comment type="subcellular location">
    <subcellularLocation>
        <location evidence="2">Cell membrane</location>
        <topology evidence="2">Lipid-anchor</topology>
    </subcellularLocation>
</comment>
<keyword evidence="4" id="KW-1185">Reference proteome</keyword>
<feature type="chain" id="PRO_5044973199" evidence="2">
    <location>
        <begin position="24"/>
        <end position="465"/>
    </location>
</feature>
<evidence type="ECO:0000313" key="3">
    <source>
        <dbReference type="EMBL" id="MDT0643626.1"/>
    </source>
</evidence>
<name>A0ABU3CBA8_9FLAO</name>
<keyword evidence="2" id="KW-0732">Signal</keyword>
<keyword evidence="2" id="KW-0564">Palmitate</keyword>
<dbReference type="NCBIfam" id="TIGR01845">
    <property type="entry name" value="outer_NodT"/>
    <property type="match status" value="1"/>
</dbReference>
<dbReference type="RefSeq" id="WP_311535245.1">
    <property type="nucleotide sequence ID" value="NZ_JAVRHQ010000014.1"/>
</dbReference>
<keyword evidence="2" id="KW-0449">Lipoprotein</keyword>
<sequence>MKKLKLYKFILVPVVLLSLQACFVAKDYEQPDIVKEEHYRTDTFPQDSLNMANVSWREIFTDPLLTQYIEEGLENNIDIRIAVQQILAAEAYVKQGKAAYFPTLNANAQVTHQELSSNSQFGSLFSSIDQYELSGALSWEADIWGRITSTKRAFQARYLQTVAAHKAVKTRLIADIASNYYQLLALDEQIRITRQTIENRENSLETTEALKEAGNVTEVGVKQTEAQLYTARAILINLQNQERLLENSFSILLGEAPMQIERTDLSQQEITTELQIGVPAQLLRNRPDVIAAEYNFVNAFQLTNAARADFYPSLTLSATGGFQTLDLQELFDPNSLFATIVGGLAQPIFNARRIRTEYEVSQAEQEQARLNFRDTFLTATREVMDALYSYEAATETIEVRQKEYEAYQTATNYSEELLNNGLANYLEVLTARENALNSSLNLIDARFNQLQSMVDLYQSLGGGWQ</sequence>
<dbReference type="PROSITE" id="PS51257">
    <property type="entry name" value="PROKAR_LIPOPROTEIN"/>
    <property type="match status" value="1"/>
</dbReference>
<keyword evidence="2" id="KW-0472">Membrane</keyword>
<organism evidence="3 4">
    <name type="scientific">Autumnicola tepida</name>
    <dbReference type="NCBI Taxonomy" id="3075595"/>
    <lineage>
        <taxon>Bacteria</taxon>
        <taxon>Pseudomonadati</taxon>
        <taxon>Bacteroidota</taxon>
        <taxon>Flavobacteriia</taxon>
        <taxon>Flavobacteriales</taxon>
        <taxon>Flavobacteriaceae</taxon>
        <taxon>Autumnicola</taxon>
    </lineage>
</organism>
<dbReference type="PANTHER" id="PTHR30203:SF33">
    <property type="entry name" value="BLR4455 PROTEIN"/>
    <property type="match status" value="1"/>
</dbReference>
<comment type="caution">
    <text evidence="3">The sequence shown here is derived from an EMBL/GenBank/DDBJ whole genome shotgun (WGS) entry which is preliminary data.</text>
</comment>
<proteinExistence type="inferred from homology"/>
<evidence type="ECO:0000313" key="4">
    <source>
        <dbReference type="Proteomes" id="UP001262889"/>
    </source>
</evidence>
<gene>
    <name evidence="3" type="ORF">RM553_12355</name>
</gene>
<keyword evidence="2" id="KW-0812">Transmembrane</keyword>
<dbReference type="Proteomes" id="UP001262889">
    <property type="component" value="Unassembled WGS sequence"/>
</dbReference>
<dbReference type="SUPFAM" id="SSF56954">
    <property type="entry name" value="Outer membrane efflux proteins (OEP)"/>
    <property type="match status" value="1"/>
</dbReference>
<accession>A0ABU3CBA8</accession>
<dbReference type="PANTHER" id="PTHR30203">
    <property type="entry name" value="OUTER MEMBRANE CATION EFFLUX PROTEIN"/>
    <property type="match status" value="1"/>
</dbReference>
<dbReference type="Gene3D" id="2.20.200.10">
    <property type="entry name" value="Outer membrane efflux proteins (OEP)"/>
    <property type="match status" value="1"/>
</dbReference>
<dbReference type="InterPro" id="IPR003423">
    <property type="entry name" value="OMP_efflux"/>
</dbReference>
<dbReference type="Pfam" id="PF02321">
    <property type="entry name" value="OEP"/>
    <property type="match status" value="2"/>
</dbReference>
<evidence type="ECO:0000256" key="2">
    <source>
        <dbReference type="RuleBase" id="RU362097"/>
    </source>
</evidence>
<dbReference type="Gene3D" id="1.20.1600.10">
    <property type="entry name" value="Outer membrane efflux proteins (OEP)"/>
    <property type="match status" value="1"/>
</dbReference>
<comment type="similarity">
    <text evidence="1 2">Belongs to the outer membrane factor (OMF) (TC 1.B.17) family.</text>
</comment>